<proteinExistence type="predicted"/>
<keyword evidence="2" id="KW-1185">Reference proteome</keyword>
<name>A0A444YIU9_ARAHY</name>
<dbReference type="Proteomes" id="UP000289738">
    <property type="component" value="Chromosome B06"/>
</dbReference>
<gene>
    <name evidence="1" type="ORF">Ahy_B06g080669</name>
</gene>
<reference evidence="1 2" key="1">
    <citation type="submission" date="2019-01" db="EMBL/GenBank/DDBJ databases">
        <title>Sequencing of cultivated peanut Arachis hypogaea provides insights into genome evolution and oil improvement.</title>
        <authorList>
            <person name="Chen X."/>
        </authorList>
    </citation>
    <scope>NUCLEOTIDE SEQUENCE [LARGE SCALE GENOMIC DNA]</scope>
    <source>
        <strain evidence="2">cv. Fuhuasheng</strain>
        <tissue evidence="1">Leaves</tissue>
    </source>
</reference>
<dbReference type="AlphaFoldDB" id="A0A444YIU9"/>
<evidence type="ECO:0000313" key="1">
    <source>
        <dbReference type="EMBL" id="RYR01799.1"/>
    </source>
</evidence>
<accession>A0A444YIU9</accession>
<dbReference type="EMBL" id="SDMP01000016">
    <property type="protein sequence ID" value="RYR01799.1"/>
    <property type="molecule type" value="Genomic_DNA"/>
</dbReference>
<protein>
    <submittedName>
        <fullName evidence="1">Uncharacterized protein</fullName>
    </submittedName>
</protein>
<evidence type="ECO:0000313" key="2">
    <source>
        <dbReference type="Proteomes" id="UP000289738"/>
    </source>
</evidence>
<organism evidence="1 2">
    <name type="scientific">Arachis hypogaea</name>
    <name type="common">Peanut</name>
    <dbReference type="NCBI Taxonomy" id="3818"/>
    <lineage>
        <taxon>Eukaryota</taxon>
        <taxon>Viridiplantae</taxon>
        <taxon>Streptophyta</taxon>
        <taxon>Embryophyta</taxon>
        <taxon>Tracheophyta</taxon>
        <taxon>Spermatophyta</taxon>
        <taxon>Magnoliopsida</taxon>
        <taxon>eudicotyledons</taxon>
        <taxon>Gunneridae</taxon>
        <taxon>Pentapetalae</taxon>
        <taxon>rosids</taxon>
        <taxon>fabids</taxon>
        <taxon>Fabales</taxon>
        <taxon>Fabaceae</taxon>
        <taxon>Papilionoideae</taxon>
        <taxon>50 kb inversion clade</taxon>
        <taxon>dalbergioids sensu lato</taxon>
        <taxon>Dalbergieae</taxon>
        <taxon>Pterocarpus clade</taxon>
        <taxon>Arachis</taxon>
    </lineage>
</organism>
<comment type="caution">
    <text evidence="1">The sequence shown here is derived from an EMBL/GenBank/DDBJ whole genome shotgun (WGS) entry which is preliminary data.</text>
</comment>
<sequence>MEYLGIFKTIHDTEPSAQNVLEQIPCIDIIGDRSIPVPQKTYAMACPSEVEVPRPSSSRATNELRVAEDCIHHQTHLEYEYFNQIKFIYLIDLKYRGLTSIVAVSESSVKNVLWPAMILSLAPMRTKIRSTGDKSKLSAGTSAPTCRRKHVIKLSNALPHSFAPQQFPKKKTPTLLPPNIYI</sequence>